<dbReference type="InterPro" id="IPR011037">
    <property type="entry name" value="Pyrv_Knase-like_insert_dom_sf"/>
</dbReference>
<dbReference type="PANTHER" id="PTHR30212">
    <property type="entry name" value="PROTEIN YIIM"/>
    <property type="match status" value="1"/>
</dbReference>
<name>A0A9W4DHP1_9ACTN</name>
<accession>A0A9W4DHP1</accession>
<keyword evidence="3" id="KW-1185">Reference proteome</keyword>
<dbReference type="InterPro" id="IPR052353">
    <property type="entry name" value="Benzoxazolinone_Detox_Enz"/>
</dbReference>
<reference evidence="2" key="1">
    <citation type="submission" date="2021-05" db="EMBL/GenBank/DDBJ databases">
        <authorList>
            <person name="Arsene-Ploetze F."/>
        </authorList>
    </citation>
    <scope>NUCLEOTIDE SEQUENCE</scope>
    <source>
        <strain evidence="2">DSM 42138</strain>
    </source>
</reference>
<dbReference type="PANTHER" id="PTHR30212:SF2">
    <property type="entry name" value="PROTEIN YIIM"/>
    <property type="match status" value="1"/>
</dbReference>
<dbReference type="SUPFAM" id="SSF50800">
    <property type="entry name" value="PK beta-barrel domain-like"/>
    <property type="match status" value="1"/>
</dbReference>
<proteinExistence type="predicted"/>
<dbReference type="GO" id="GO:0003824">
    <property type="term" value="F:catalytic activity"/>
    <property type="evidence" value="ECO:0007669"/>
    <property type="project" value="InterPro"/>
</dbReference>
<evidence type="ECO:0000259" key="1">
    <source>
        <dbReference type="PROSITE" id="PS51340"/>
    </source>
</evidence>
<evidence type="ECO:0000313" key="2">
    <source>
        <dbReference type="EMBL" id="CAG6391546.1"/>
    </source>
</evidence>
<comment type="caution">
    <text evidence="2">The sequence shown here is derived from an EMBL/GenBank/DDBJ whole genome shotgun (WGS) entry which is preliminary data.</text>
</comment>
<feature type="domain" description="MOSC" evidence="1">
    <location>
        <begin position="33"/>
        <end position="171"/>
    </location>
</feature>
<dbReference type="Proteomes" id="UP001152519">
    <property type="component" value="Unassembled WGS sequence"/>
</dbReference>
<dbReference type="InterPro" id="IPR005302">
    <property type="entry name" value="MoCF_Sase_C"/>
</dbReference>
<evidence type="ECO:0000313" key="3">
    <source>
        <dbReference type="Proteomes" id="UP001152519"/>
    </source>
</evidence>
<gene>
    <name evidence="2" type="ORF">SCOCK_120182</name>
</gene>
<dbReference type="AlphaFoldDB" id="A0A9W4DHP1"/>
<dbReference type="PROSITE" id="PS51340">
    <property type="entry name" value="MOSC"/>
    <property type="match status" value="1"/>
</dbReference>
<dbReference type="Pfam" id="PF03473">
    <property type="entry name" value="MOSC"/>
    <property type="match status" value="1"/>
</dbReference>
<dbReference type="GO" id="GO:0030170">
    <property type="term" value="F:pyridoxal phosphate binding"/>
    <property type="evidence" value="ECO:0007669"/>
    <property type="project" value="InterPro"/>
</dbReference>
<sequence length="220" mass="24197">MQLLSVNVGRPMPNPWKRLPSTGIDKWPVTGPVAVRAPGPKGTGAVGLAGDRVHDVKHHGGDDQAVYAYAREDLDRWEKELDRSLANGCFGENLTTTGYDVNAALIGERWRVGPDGPLLEVSCPRIPCATFAGWLDEHRWIKRFTARALPGPYLRVIEPGELAVGDEVEVAYRPAHRVTVELAFRAMTTEPALLPELLVADALPAEDLRDVRARLARTRP</sequence>
<protein>
    <submittedName>
        <fullName evidence="2">MOSC domain-containing protein YiiM</fullName>
    </submittedName>
</protein>
<dbReference type="Gene3D" id="2.40.33.20">
    <property type="entry name" value="PK beta-barrel domain-like"/>
    <property type="match status" value="1"/>
</dbReference>
<organism evidence="2 3">
    <name type="scientific">Actinacidiphila cocklensis</name>
    <dbReference type="NCBI Taxonomy" id="887465"/>
    <lineage>
        <taxon>Bacteria</taxon>
        <taxon>Bacillati</taxon>
        <taxon>Actinomycetota</taxon>
        <taxon>Actinomycetes</taxon>
        <taxon>Kitasatosporales</taxon>
        <taxon>Streptomycetaceae</taxon>
        <taxon>Actinacidiphila</taxon>
    </lineage>
</organism>
<dbReference type="RefSeq" id="WP_251485248.1">
    <property type="nucleotide sequence ID" value="NZ_CAJSLV010000024.1"/>
</dbReference>
<dbReference type="GO" id="GO:0030151">
    <property type="term" value="F:molybdenum ion binding"/>
    <property type="evidence" value="ECO:0007669"/>
    <property type="project" value="InterPro"/>
</dbReference>
<dbReference type="EMBL" id="CAJSLV010000024">
    <property type="protein sequence ID" value="CAG6391546.1"/>
    <property type="molecule type" value="Genomic_DNA"/>
</dbReference>